<protein>
    <submittedName>
        <fullName evidence="1">Uncharacterized protein</fullName>
    </submittedName>
</protein>
<sequence>MATLIYRRTQQVHMDKLDEAMKIATEQAKIFKDLTGNDELVSFQIGGNPRTICRQRMVEMDKLGEDDQKVSTDPKWQELEKQHKGVFVDGTMVDEMRYVINMPE</sequence>
<accession>A0A382PSQ3</accession>
<organism evidence="1">
    <name type="scientific">marine metagenome</name>
    <dbReference type="NCBI Taxonomy" id="408172"/>
    <lineage>
        <taxon>unclassified sequences</taxon>
        <taxon>metagenomes</taxon>
        <taxon>ecological metagenomes</taxon>
    </lineage>
</organism>
<dbReference type="EMBL" id="UINC01109113">
    <property type="protein sequence ID" value="SVC75705.1"/>
    <property type="molecule type" value="Genomic_DNA"/>
</dbReference>
<dbReference type="AlphaFoldDB" id="A0A382PSQ3"/>
<reference evidence="1" key="1">
    <citation type="submission" date="2018-05" db="EMBL/GenBank/DDBJ databases">
        <authorList>
            <person name="Lanie J.A."/>
            <person name="Ng W.-L."/>
            <person name="Kazmierczak K.M."/>
            <person name="Andrzejewski T.M."/>
            <person name="Davidsen T.M."/>
            <person name="Wayne K.J."/>
            <person name="Tettelin H."/>
            <person name="Glass J.I."/>
            <person name="Rusch D."/>
            <person name="Podicherti R."/>
            <person name="Tsui H.-C.T."/>
            <person name="Winkler M.E."/>
        </authorList>
    </citation>
    <scope>NUCLEOTIDE SEQUENCE</scope>
</reference>
<evidence type="ECO:0000313" key="1">
    <source>
        <dbReference type="EMBL" id="SVC75705.1"/>
    </source>
</evidence>
<gene>
    <name evidence="1" type="ORF">METZ01_LOCUS328559</name>
</gene>
<name>A0A382PSQ3_9ZZZZ</name>
<proteinExistence type="predicted"/>